<dbReference type="Pfam" id="PF02465">
    <property type="entry name" value="FliD_N"/>
    <property type="match status" value="1"/>
</dbReference>
<comment type="similarity">
    <text evidence="1 5">Belongs to the FliD family.</text>
</comment>
<evidence type="ECO:0000259" key="7">
    <source>
        <dbReference type="Pfam" id="PF07195"/>
    </source>
</evidence>
<comment type="function">
    <text evidence="5">Required for morphogenesis and for the elongation of the flagellar filament by facilitating polymerization of the flagellin monomers at the tip of growing filament. Forms a capping structure, which prevents flagellin subunits (transported through the central channel of the flagellum) from leaking out without polymerization at the distal end.</text>
</comment>
<dbReference type="GO" id="GO:0007155">
    <property type="term" value="P:cell adhesion"/>
    <property type="evidence" value="ECO:0007669"/>
    <property type="project" value="InterPro"/>
</dbReference>
<feature type="domain" description="Flagellar hook-associated protein 2 C-terminal" evidence="7">
    <location>
        <begin position="199"/>
        <end position="425"/>
    </location>
</feature>
<evidence type="ECO:0000256" key="4">
    <source>
        <dbReference type="ARBA" id="ARBA00023143"/>
    </source>
</evidence>
<sequence length="439" mass="44509">MVSLSVDGLISGMDTTNLITQLVAAEGTVQNQLKTRLSETQQAADAYRSINTKMDALRSAAETLGKDATWTAAKATSSSTAVAVAVTGTPQTGSITFTVNSVAAAHTVVGATQTSATTAGAYTSLTVRTAAGDKPVTGLGTGSLNDTAAAINKGDYGLNATVLQVRPGEYALQVSSRTTGTNGSFSLGTGFSTLRQGANAKITLGETTATTTGLAIESATNTFTGVIPGGTLTISAASSASVTVDVSADPDAVAAKVQAFVEAANVALTEIAKQSANGSGSIAALRGDSDLRRLTDQILTAVSDVVGSMGSPGTSGVQLTRDGKVSFTKDTFLTRLQADPAKVRELFTGVAADGGPDGVATRVQALAKQTTNATTGTLTLLAKGREALVTDLKGRIADWDLRLAARKEALTKQFTAMETALSSLKSQSTWLAGQLSSLA</sequence>
<keyword evidence="3" id="KW-0175">Coiled coil</keyword>
<evidence type="ECO:0000256" key="1">
    <source>
        <dbReference type="ARBA" id="ARBA00009764"/>
    </source>
</evidence>
<dbReference type="PANTHER" id="PTHR30288">
    <property type="entry name" value="FLAGELLAR CAP/ASSEMBLY PROTEIN FLID"/>
    <property type="match status" value="1"/>
</dbReference>
<name>A0A1I7A117_9ACTN</name>
<dbReference type="GO" id="GO:0009421">
    <property type="term" value="C:bacterial-type flagellum filament cap"/>
    <property type="evidence" value="ECO:0007669"/>
    <property type="project" value="InterPro"/>
</dbReference>
<keyword evidence="4 5" id="KW-0975">Bacterial flagellum</keyword>
<dbReference type="OrthoDB" id="5241527at2"/>
<gene>
    <name evidence="8" type="ORF">SAMN05660657_02396</name>
</gene>
<keyword evidence="8" id="KW-0966">Cell projection</keyword>
<feature type="domain" description="Flagellar hook-associated protein 2 N-terminal" evidence="6">
    <location>
        <begin position="11"/>
        <end position="106"/>
    </location>
</feature>
<protein>
    <recommendedName>
        <fullName evidence="5">Flagellar hook-associated protein 2</fullName>
        <shortName evidence="5">HAP2</shortName>
    </recommendedName>
    <alternativeName>
        <fullName evidence="5">Flagellar cap protein</fullName>
    </alternativeName>
</protein>
<evidence type="ECO:0000259" key="6">
    <source>
        <dbReference type="Pfam" id="PF02465"/>
    </source>
</evidence>
<evidence type="ECO:0000256" key="5">
    <source>
        <dbReference type="RuleBase" id="RU362066"/>
    </source>
</evidence>
<accession>A0A1I7A117</accession>
<keyword evidence="9" id="KW-1185">Reference proteome</keyword>
<proteinExistence type="inferred from homology"/>
<dbReference type="InterPro" id="IPR040026">
    <property type="entry name" value="FliD"/>
</dbReference>
<dbReference type="PANTHER" id="PTHR30288:SF0">
    <property type="entry name" value="FLAGELLAR HOOK-ASSOCIATED PROTEIN 2"/>
    <property type="match status" value="1"/>
</dbReference>
<reference evidence="9" key="1">
    <citation type="submission" date="2016-10" db="EMBL/GenBank/DDBJ databases">
        <authorList>
            <person name="Varghese N."/>
            <person name="Submissions S."/>
        </authorList>
    </citation>
    <scope>NUCLEOTIDE SEQUENCE [LARGE SCALE GENOMIC DNA]</scope>
    <source>
        <strain evidence="9">DSM 46136</strain>
    </source>
</reference>
<keyword evidence="8" id="KW-0282">Flagellum</keyword>
<comment type="subunit">
    <text evidence="2 5">Homopentamer.</text>
</comment>
<dbReference type="AlphaFoldDB" id="A0A1I7A117"/>
<evidence type="ECO:0000256" key="3">
    <source>
        <dbReference type="ARBA" id="ARBA00023054"/>
    </source>
</evidence>
<dbReference type="InterPro" id="IPR010809">
    <property type="entry name" value="FliD_C"/>
</dbReference>
<dbReference type="Proteomes" id="UP000199546">
    <property type="component" value="Unassembled WGS sequence"/>
</dbReference>
<organism evidence="8 9">
    <name type="scientific">Geodermatophilus amargosae</name>
    <dbReference type="NCBI Taxonomy" id="1296565"/>
    <lineage>
        <taxon>Bacteria</taxon>
        <taxon>Bacillati</taxon>
        <taxon>Actinomycetota</taxon>
        <taxon>Actinomycetes</taxon>
        <taxon>Geodermatophilales</taxon>
        <taxon>Geodermatophilaceae</taxon>
        <taxon>Geodermatophilus</taxon>
    </lineage>
</organism>
<evidence type="ECO:0000313" key="9">
    <source>
        <dbReference type="Proteomes" id="UP000199546"/>
    </source>
</evidence>
<dbReference type="GO" id="GO:0005576">
    <property type="term" value="C:extracellular region"/>
    <property type="evidence" value="ECO:0007669"/>
    <property type="project" value="UniProtKB-SubCell"/>
</dbReference>
<comment type="subcellular location">
    <subcellularLocation>
        <location evidence="5">Secreted</location>
    </subcellularLocation>
    <subcellularLocation>
        <location evidence="5">Bacterial flagellum</location>
    </subcellularLocation>
</comment>
<keyword evidence="5" id="KW-0964">Secreted</keyword>
<dbReference type="RefSeq" id="WP_093579624.1">
    <property type="nucleotide sequence ID" value="NZ_FPBA01000007.1"/>
</dbReference>
<dbReference type="GO" id="GO:0009424">
    <property type="term" value="C:bacterial-type flagellum hook"/>
    <property type="evidence" value="ECO:0007669"/>
    <property type="project" value="UniProtKB-UniRule"/>
</dbReference>
<evidence type="ECO:0000313" key="8">
    <source>
        <dbReference type="EMBL" id="SFT68620.1"/>
    </source>
</evidence>
<evidence type="ECO:0000256" key="2">
    <source>
        <dbReference type="ARBA" id="ARBA00011255"/>
    </source>
</evidence>
<dbReference type="Pfam" id="PF07195">
    <property type="entry name" value="FliD_C"/>
    <property type="match status" value="1"/>
</dbReference>
<dbReference type="EMBL" id="FPBA01000007">
    <property type="protein sequence ID" value="SFT68620.1"/>
    <property type="molecule type" value="Genomic_DNA"/>
</dbReference>
<dbReference type="InterPro" id="IPR003481">
    <property type="entry name" value="FliD_N"/>
</dbReference>
<dbReference type="GO" id="GO:0071973">
    <property type="term" value="P:bacterial-type flagellum-dependent cell motility"/>
    <property type="evidence" value="ECO:0007669"/>
    <property type="project" value="TreeGrafter"/>
</dbReference>
<keyword evidence="8" id="KW-0969">Cilium</keyword>
<dbReference type="STRING" id="1296565.SAMN05660657_02396"/>